<name>X1FE10_9ZZZZ</name>
<dbReference type="AlphaFoldDB" id="X1FE10"/>
<proteinExistence type="predicted"/>
<dbReference type="SUPFAM" id="SSF56399">
    <property type="entry name" value="ADP-ribosylation"/>
    <property type="match status" value="1"/>
</dbReference>
<organism evidence="1">
    <name type="scientific">marine sediment metagenome</name>
    <dbReference type="NCBI Taxonomy" id="412755"/>
    <lineage>
        <taxon>unclassified sequences</taxon>
        <taxon>metagenomes</taxon>
        <taxon>ecological metagenomes</taxon>
    </lineage>
</organism>
<sequence>MNLMNLNEQLPSEFYIFVNLLNPITRHNLKSTKVFSSAVLPFINNNNINKYIDGSINYLPFISNNNKDFGSLSIFCYKIINNYRVEYDAEICRMHYYPRYPSRLSATFAFGDYSSCIEANRKYDWNLDEVKKFKLISNQLNRVVKVNMEIVSLAREAYNRGSILPNDVNEVWNAYWSGLGNIDIEVPALNLRDRDVLHSGVIYEFLIEGMVELIDD</sequence>
<comment type="caution">
    <text evidence="1">The sequence shown here is derived from an EMBL/GenBank/DDBJ whole genome shotgun (WGS) entry which is preliminary data.</text>
</comment>
<accession>X1FE10</accession>
<evidence type="ECO:0000313" key="1">
    <source>
        <dbReference type="EMBL" id="GAH27644.1"/>
    </source>
</evidence>
<dbReference type="EMBL" id="BARU01002395">
    <property type="protein sequence ID" value="GAH27644.1"/>
    <property type="molecule type" value="Genomic_DNA"/>
</dbReference>
<protein>
    <submittedName>
        <fullName evidence="1">Uncharacterized protein</fullName>
    </submittedName>
</protein>
<gene>
    <name evidence="1" type="ORF">S03H2_05669</name>
</gene>
<reference evidence="1" key="1">
    <citation type="journal article" date="2014" name="Front. Microbiol.">
        <title>High frequency of phylogenetically diverse reductive dehalogenase-homologous genes in deep subseafloor sedimentary metagenomes.</title>
        <authorList>
            <person name="Kawai M."/>
            <person name="Futagami T."/>
            <person name="Toyoda A."/>
            <person name="Takaki Y."/>
            <person name="Nishi S."/>
            <person name="Hori S."/>
            <person name="Arai W."/>
            <person name="Tsubouchi T."/>
            <person name="Morono Y."/>
            <person name="Uchiyama I."/>
            <person name="Ito T."/>
            <person name="Fujiyama A."/>
            <person name="Inagaki F."/>
            <person name="Takami H."/>
        </authorList>
    </citation>
    <scope>NUCLEOTIDE SEQUENCE</scope>
    <source>
        <strain evidence="1">Expedition CK06-06</strain>
    </source>
</reference>